<accession>A0ABU0YSB9</accession>
<protein>
    <submittedName>
        <fullName evidence="3">FAD/NAD(P)-binding protein</fullName>
    </submittedName>
</protein>
<dbReference type="RefSeq" id="WP_379957997.1">
    <property type="nucleotide sequence ID" value="NZ_JAUYVI010000005.1"/>
</dbReference>
<dbReference type="PANTHER" id="PTHR40254">
    <property type="entry name" value="BLR0577 PROTEIN"/>
    <property type="match status" value="1"/>
</dbReference>
<dbReference type="Proteomes" id="UP001230156">
    <property type="component" value="Unassembled WGS sequence"/>
</dbReference>
<dbReference type="InterPro" id="IPR052189">
    <property type="entry name" value="L-asp_N-monooxygenase_NS-form"/>
</dbReference>
<organism evidence="3 4">
    <name type="scientific">Dongia sedimenti</name>
    <dbReference type="NCBI Taxonomy" id="3064282"/>
    <lineage>
        <taxon>Bacteria</taxon>
        <taxon>Pseudomonadati</taxon>
        <taxon>Pseudomonadota</taxon>
        <taxon>Alphaproteobacteria</taxon>
        <taxon>Rhodospirillales</taxon>
        <taxon>Dongiaceae</taxon>
        <taxon>Dongia</taxon>
    </lineage>
</organism>
<name>A0ABU0YSB9_9PROT</name>
<dbReference type="Pfam" id="PF13454">
    <property type="entry name" value="NAD_binding_9"/>
    <property type="match status" value="1"/>
</dbReference>
<dbReference type="SUPFAM" id="SSF51905">
    <property type="entry name" value="FAD/NAD(P)-binding domain"/>
    <property type="match status" value="2"/>
</dbReference>
<feature type="region of interest" description="Disordered" evidence="1">
    <location>
        <begin position="466"/>
        <end position="489"/>
    </location>
</feature>
<evidence type="ECO:0000256" key="1">
    <source>
        <dbReference type="SAM" id="MobiDB-lite"/>
    </source>
</evidence>
<dbReference type="InterPro" id="IPR038732">
    <property type="entry name" value="HpyO/CreE_NAD-binding"/>
</dbReference>
<comment type="caution">
    <text evidence="3">The sequence shown here is derived from an EMBL/GenBank/DDBJ whole genome shotgun (WGS) entry which is preliminary data.</text>
</comment>
<gene>
    <name evidence="3" type="ORF">Q8A70_18710</name>
</gene>
<proteinExistence type="predicted"/>
<reference evidence="4" key="1">
    <citation type="submission" date="2023-08" db="EMBL/GenBank/DDBJ databases">
        <title>Rhodospirillaceae gen. nov., a novel taxon isolated from the Yangtze River Yuezi River estuary sludge.</title>
        <authorList>
            <person name="Ruan L."/>
        </authorList>
    </citation>
    <scope>NUCLEOTIDE SEQUENCE [LARGE SCALE GENOMIC DNA]</scope>
    <source>
        <strain evidence="4">R-7</strain>
    </source>
</reference>
<dbReference type="InterPro" id="IPR036188">
    <property type="entry name" value="FAD/NAD-bd_sf"/>
</dbReference>
<sequence>MARSIGIIGAGFTGALLALHLLRRCGDQDRIFLIEKARRFGAGLAYSTGNAHHLLNVRAGNMSAFSAEPDHFVEWLRRLPDQTRAMIDDDPPGPSSFAPRGLFGSYVQQSLAEAIWRGQGGDRLTIVNDEAVGIEREFGGIGVKLAVGRKLVVDTAILAVGNFPPAGTAGPVFGDPWDERALADLDPKAPLLILGTGLTMVDTVISLLDQGHQGPIQAISRRGLLPRQHVGAIPDETGEIRLPRPWTFDPPPSGRSLVALTQVVRRTIDQAERGGRGWRSVIDGLRPHTQRLWHELSHVERKRFLRHLRPWWDVHRHRAAPQVMARLTEARERGQLQIVAGKVAETKVAEDGVVVQVKLRGGDALATYRGARLIDCSGLNSDCTKLDQPLLKQLLETGLIRSDALRLGVDVAADGALIDRDGQAAADLFAIGPITKGAFWEIIAVPDLRVACEAMAARLLPAAPESQPADFGITSSRTIAPSRSGRGAG</sequence>
<feature type="domain" description="FAD-dependent urate hydroxylase HpyO/Asp monooxygenase CreE-like FAD/NAD(P)-binding" evidence="2">
    <location>
        <begin position="7"/>
        <end position="162"/>
    </location>
</feature>
<evidence type="ECO:0000313" key="4">
    <source>
        <dbReference type="Proteomes" id="UP001230156"/>
    </source>
</evidence>
<keyword evidence="4" id="KW-1185">Reference proteome</keyword>
<evidence type="ECO:0000259" key="2">
    <source>
        <dbReference type="Pfam" id="PF13454"/>
    </source>
</evidence>
<evidence type="ECO:0000313" key="3">
    <source>
        <dbReference type="EMBL" id="MDQ7249728.1"/>
    </source>
</evidence>
<dbReference type="EMBL" id="JAUYVI010000005">
    <property type="protein sequence ID" value="MDQ7249728.1"/>
    <property type="molecule type" value="Genomic_DNA"/>
</dbReference>
<dbReference type="PANTHER" id="PTHR40254:SF1">
    <property type="entry name" value="BLR0577 PROTEIN"/>
    <property type="match status" value="1"/>
</dbReference>